<evidence type="ECO:0000259" key="9">
    <source>
        <dbReference type="Pfam" id="PF14416"/>
    </source>
</evidence>
<dbReference type="GO" id="GO:0016413">
    <property type="term" value="F:O-acetyltransferase activity"/>
    <property type="evidence" value="ECO:0007669"/>
    <property type="project" value="InterPro"/>
</dbReference>
<evidence type="ECO:0000256" key="1">
    <source>
        <dbReference type="ARBA" id="ARBA00004167"/>
    </source>
</evidence>
<feature type="chain" id="PRO_5043497318" evidence="7">
    <location>
        <begin position="28"/>
        <end position="609"/>
    </location>
</feature>
<feature type="domain" description="Trichome birefringence-like N-terminal" evidence="9">
    <location>
        <begin position="56"/>
        <end position="107"/>
    </location>
</feature>
<proteinExistence type="inferred from homology"/>
<comment type="subcellular location">
    <subcellularLocation>
        <location evidence="1">Membrane</location>
        <topology evidence="1">Single-pass membrane protein</topology>
    </subcellularLocation>
</comment>
<dbReference type="GO" id="GO:0005794">
    <property type="term" value="C:Golgi apparatus"/>
    <property type="evidence" value="ECO:0007669"/>
    <property type="project" value="TreeGrafter"/>
</dbReference>
<dbReference type="Proteomes" id="UP000237347">
    <property type="component" value="Unassembled WGS sequence"/>
</dbReference>
<comment type="caution">
    <text evidence="10">The sequence shown here is derived from an EMBL/GenBank/DDBJ whole genome shotgun (WGS) entry which is preliminary data.</text>
</comment>
<dbReference type="InterPro" id="IPR025846">
    <property type="entry name" value="TBL_N"/>
</dbReference>
<dbReference type="EMBL" id="PKMF04000083">
    <property type="protein sequence ID" value="KAK7851731.1"/>
    <property type="molecule type" value="Genomic_DNA"/>
</dbReference>
<protein>
    <submittedName>
        <fullName evidence="10">Protein trichome birefringence-like 36</fullName>
    </submittedName>
</protein>
<evidence type="ECO:0000256" key="4">
    <source>
        <dbReference type="ARBA" id="ARBA00022968"/>
    </source>
</evidence>
<evidence type="ECO:0000256" key="7">
    <source>
        <dbReference type="SAM" id="SignalP"/>
    </source>
</evidence>
<reference evidence="10 11" key="1">
    <citation type="journal article" date="2018" name="Sci. Data">
        <title>The draft genome sequence of cork oak.</title>
        <authorList>
            <person name="Ramos A.M."/>
            <person name="Usie A."/>
            <person name="Barbosa P."/>
            <person name="Barros P.M."/>
            <person name="Capote T."/>
            <person name="Chaves I."/>
            <person name="Simoes F."/>
            <person name="Abreu I."/>
            <person name="Carrasquinho I."/>
            <person name="Faro C."/>
            <person name="Guimaraes J.B."/>
            <person name="Mendonca D."/>
            <person name="Nobrega F."/>
            <person name="Rodrigues L."/>
            <person name="Saibo N.J.M."/>
            <person name="Varela M.C."/>
            <person name="Egas C."/>
            <person name="Matos J."/>
            <person name="Miguel C.M."/>
            <person name="Oliveira M.M."/>
            <person name="Ricardo C.P."/>
            <person name="Goncalves S."/>
        </authorList>
    </citation>
    <scope>NUCLEOTIDE SEQUENCE [LARGE SCALE GENOMIC DNA]</scope>
    <source>
        <strain evidence="11">cv. HL8</strain>
    </source>
</reference>
<dbReference type="InterPro" id="IPR026057">
    <property type="entry name" value="TBL_C"/>
</dbReference>
<evidence type="ECO:0000313" key="11">
    <source>
        <dbReference type="Proteomes" id="UP000237347"/>
    </source>
</evidence>
<dbReference type="Pfam" id="PF13839">
    <property type="entry name" value="PC-Esterase"/>
    <property type="match status" value="2"/>
</dbReference>
<accession>A0AAW0LKX3</accession>
<evidence type="ECO:0000256" key="3">
    <source>
        <dbReference type="ARBA" id="ARBA00022692"/>
    </source>
</evidence>
<evidence type="ECO:0000256" key="5">
    <source>
        <dbReference type="ARBA" id="ARBA00022989"/>
    </source>
</evidence>
<organism evidence="10 11">
    <name type="scientific">Quercus suber</name>
    <name type="common">Cork oak</name>
    <dbReference type="NCBI Taxonomy" id="58331"/>
    <lineage>
        <taxon>Eukaryota</taxon>
        <taxon>Viridiplantae</taxon>
        <taxon>Streptophyta</taxon>
        <taxon>Embryophyta</taxon>
        <taxon>Tracheophyta</taxon>
        <taxon>Spermatophyta</taxon>
        <taxon>Magnoliopsida</taxon>
        <taxon>eudicotyledons</taxon>
        <taxon>Gunneridae</taxon>
        <taxon>Pentapetalae</taxon>
        <taxon>rosids</taxon>
        <taxon>fabids</taxon>
        <taxon>Fagales</taxon>
        <taxon>Fagaceae</taxon>
        <taxon>Quercus</taxon>
    </lineage>
</organism>
<gene>
    <name evidence="10" type="primary">TBL36</name>
    <name evidence="10" type="ORF">CFP56_041020</name>
</gene>
<dbReference type="PANTHER" id="PTHR32285:SF155">
    <property type="entry name" value="PROTEIN TRICHOME BIREFRINGENCE-LIKE 36"/>
    <property type="match status" value="1"/>
</dbReference>
<dbReference type="InterPro" id="IPR029962">
    <property type="entry name" value="TBL"/>
</dbReference>
<keyword evidence="11" id="KW-1185">Reference proteome</keyword>
<keyword evidence="5" id="KW-1133">Transmembrane helix</keyword>
<feature type="domain" description="Trichome birefringence-like C-terminal" evidence="8">
    <location>
        <begin position="108"/>
        <end position="214"/>
    </location>
</feature>
<evidence type="ECO:0000313" key="10">
    <source>
        <dbReference type="EMBL" id="KAK7851731.1"/>
    </source>
</evidence>
<dbReference type="GO" id="GO:0016020">
    <property type="term" value="C:membrane"/>
    <property type="evidence" value="ECO:0007669"/>
    <property type="project" value="UniProtKB-SubCell"/>
</dbReference>
<keyword evidence="3" id="KW-0812">Transmembrane</keyword>
<keyword evidence="4" id="KW-0735">Signal-anchor</keyword>
<keyword evidence="6" id="KW-0472">Membrane</keyword>
<comment type="similarity">
    <text evidence="2">Belongs to the PC-esterase family. TBL subfamily.</text>
</comment>
<dbReference type="PANTHER" id="PTHR32285">
    <property type="entry name" value="PROTEIN TRICHOME BIREFRINGENCE-LIKE 9-RELATED"/>
    <property type="match status" value="1"/>
</dbReference>
<sequence length="609" mass="71104">MAKPKFQLLCFILFLSIFLCLFHGESSELELDDESWLNEEDNEVIMVQSRHDSRNKCDFSTGKWVYDLSYPLYDSSCPYLSTAVTCQKNGRPDSDYEKWKWKPQGCSIPRFDALNFLGRMRRKRIMLVGDSIMRNQWESLVCLVQGVIPTGRKRVTYSGPSMAFHAMDFETSIEFSWAPLLVELKQGPQNKRILHLDLIEDNAKYWRGVDILVLLHLGTFTPSFPLASMAKPKFQLLCFILFLCIFLCLFHGESSELELDDESWLNEEDNEVIMVQSRHDSRNKCDFSTGKWVYDLSYPLYDSSCPYLSTAVTCQKNGRPDSDYEKWKWKPHGCSIPRFDALNFLGRMRRKRIMLVGDSIMRNQWESLVCLVQGVIPTGRKRVTYSGPSMAFHAMDFETSIEFSWAPLLVELKKGPQNKRILHLDLIEDNAKYWRGVDILVFDSAHWWTHSDQWSSWDYFMEGNGLFKSMNPMVAYEKGLTTWARWVDLNLDPRKTKVIFRSMSPRHNRENGWKCYNQKQPLAFLSHQHIPGQMLVLQGVLRRMRFPVYLQDITTMSALRKDGHPSVYGRVMDQAEKQHPRDFSSDCSHWCLPGVPDIWNELLNDLLKE</sequence>
<keyword evidence="7" id="KW-0732">Signal</keyword>
<feature type="signal peptide" evidence="7">
    <location>
        <begin position="1"/>
        <end position="27"/>
    </location>
</feature>
<name>A0AAW0LKX3_QUESU</name>
<feature type="domain" description="Trichome birefringence-like N-terminal" evidence="9">
    <location>
        <begin position="284"/>
        <end position="335"/>
    </location>
</feature>
<feature type="domain" description="Trichome birefringence-like C-terminal" evidence="8">
    <location>
        <begin position="336"/>
        <end position="604"/>
    </location>
</feature>
<dbReference type="AlphaFoldDB" id="A0AAW0LKX3"/>
<evidence type="ECO:0000256" key="2">
    <source>
        <dbReference type="ARBA" id="ARBA00007727"/>
    </source>
</evidence>
<dbReference type="Pfam" id="PF14416">
    <property type="entry name" value="PMR5N"/>
    <property type="match status" value="2"/>
</dbReference>
<evidence type="ECO:0000256" key="6">
    <source>
        <dbReference type="ARBA" id="ARBA00023136"/>
    </source>
</evidence>
<evidence type="ECO:0000259" key="8">
    <source>
        <dbReference type="Pfam" id="PF13839"/>
    </source>
</evidence>